<evidence type="ECO:0000259" key="7">
    <source>
        <dbReference type="Pfam" id="PF03772"/>
    </source>
</evidence>
<evidence type="ECO:0000256" key="4">
    <source>
        <dbReference type="ARBA" id="ARBA00022989"/>
    </source>
</evidence>
<feature type="transmembrane region" description="Helical" evidence="6">
    <location>
        <begin position="49"/>
        <end position="69"/>
    </location>
</feature>
<feature type="domain" description="ComEC/Rec2-related protein" evidence="7">
    <location>
        <begin position="183"/>
        <end position="410"/>
    </location>
</feature>
<feature type="transmembrane region" description="Helical" evidence="6">
    <location>
        <begin position="369"/>
        <end position="389"/>
    </location>
</feature>
<dbReference type="PANTHER" id="PTHR30619:SF1">
    <property type="entry name" value="RECOMBINATION PROTEIN 2"/>
    <property type="match status" value="1"/>
</dbReference>
<keyword evidence="4 6" id="KW-1133">Transmembrane helix</keyword>
<feature type="transmembrane region" description="Helical" evidence="6">
    <location>
        <begin position="191"/>
        <end position="213"/>
    </location>
</feature>
<sequence>MSSVIRSNPRYLTFYYFSASVIGALVGTVVRFPPYCLLAAISLYKKPKVALFLFFFFLSNLILITNSHLENVKNVEFVGTVKSVQDESSILSLSYYDGKRWRKLGYDVRLYERLDVGTIVYLKGELKRTRSYPVFYVKPDVIVKVRNYVSLKSKIFEAFRKFRNFSREVEPFYPSLFGEASRDEFFVKSGLFHIFCVSGMHVSMLYVISGKFVSFLVHRRSARLILPLILPTIFVLGSGLNIPAVRALAMIYVSALFKLIDVKINPVNVVSLTGLFMVLFNPEIVLSLSFYMTFLATLGVLIYEGKFKSFLSGLGGFLGSAPFVSLVSGVNVLSPIATIIVSFPVQAIMFGLTLSFLSFVLSFHSLSKLLLYALLPFVWFVRFMASLFSKLPLLPSHWVIALTFGFTFGIYIMLTEELEKLQE</sequence>
<name>A0A7C4GED2_9BACT</name>
<feature type="transmembrane region" description="Helical" evidence="6">
    <location>
        <begin position="336"/>
        <end position="357"/>
    </location>
</feature>
<feature type="transmembrane region" description="Helical" evidence="6">
    <location>
        <begin position="14"/>
        <end position="37"/>
    </location>
</feature>
<keyword evidence="2" id="KW-1003">Cell membrane</keyword>
<gene>
    <name evidence="8" type="ORF">ENT77_08750</name>
</gene>
<feature type="transmembrane region" description="Helical" evidence="6">
    <location>
        <begin position="310"/>
        <end position="330"/>
    </location>
</feature>
<feature type="transmembrane region" description="Helical" evidence="6">
    <location>
        <begin position="395"/>
        <end position="414"/>
    </location>
</feature>
<feature type="transmembrane region" description="Helical" evidence="6">
    <location>
        <begin position="284"/>
        <end position="303"/>
    </location>
</feature>
<feature type="transmembrane region" description="Helical" evidence="6">
    <location>
        <begin position="225"/>
        <end position="253"/>
    </location>
</feature>
<accession>A0A7C4GED2</accession>
<proteinExistence type="predicted"/>
<dbReference type="Pfam" id="PF03772">
    <property type="entry name" value="Competence"/>
    <property type="match status" value="1"/>
</dbReference>
<comment type="subcellular location">
    <subcellularLocation>
        <location evidence="1">Cell membrane</location>
        <topology evidence="1">Multi-pass membrane protein</topology>
    </subcellularLocation>
</comment>
<dbReference type="NCBIfam" id="TIGR00360">
    <property type="entry name" value="ComEC_N-term"/>
    <property type="match status" value="1"/>
</dbReference>
<evidence type="ECO:0000256" key="6">
    <source>
        <dbReference type="SAM" id="Phobius"/>
    </source>
</evidence>
<dbReference type="GO" id="GO:0005886">
    <property type="term" value="C:plasma membrane"/>
    <property type="evidence" value="ECO:0007669"/>
    <property type="project" value="UniProtKB-SubCell"/>
</dbReference>
<dbReference type="AlphaFoldDB" id="A0A7C4GED2"/>
<dbReference type="EMBL" id="DSZY01000043">
    <property type="protein sequence ID" value="HGU41258.1"/>
    <property type="molecule type" value="Genomic_DNA"/>
</dbReference>
<dbReference type="InterPro" id="IPR004477">
    <property type="entry name" value="ComEC_N"/>
</dbReference>
<organism evidence="8">
    <name type="scientific">Fervidobacterium thailandense</name>
    <dbReference type="NCBI Taxonomy" id="1008305"/>
    <lineage>
        <taxon>Bacteria</taxon>
        <taxon>Thermotogati</taxon>
        <taxon>Thermotogota</taxon>
        <taxon>Thermotogae</taxon>
        <taxon>Thermotogales</taxon>
        <taxon>Fervidobacteriaceae</taxon>
        <taxon>Fervidobacterium</taxon>
    </lineage>
</organism>
<evidence type="ECO:0000256" key="2">
    <source>
        <dbReference type="ARBA" id="ARBA00022475"/>
    </source>
</evidence>
<reference evidence="8" key="1">
    <citation type="journal article" date="2020" name="mSystems">
        <title>Genome- and Community-Level Interaction Insights into Carbon Utilization and Element Cycling Functions of Hydrothermarchaeota in Hydrothermal Sediment.</title>
        <authorList>
            <person name="Zhou Z."/>
            <person name="Liu Y."/>
            <person name="Xu W."/>
            <person name="Pan J."/>
            <person name="Luo Z.H."/>
            <person name="Li M."/>
        </authorList>
    </citation>
    <scope>NUCLEOTIDE SEQUENCE [LARGE SCALE GENOMIC DNA]</scope>
    <source>
        <strain evidence="8">SpSt-609</strain>
    </source>
</reference>
<evidence type="ECO:0000256" key="3">
    <source>
        <dbReference type="ARBA" id="ARBA00022692"/>
    </source>
</evidence>
<evidence type="ECO:0000256" key="1">
    <source>
        <dbReference type="ARBA" id="ARBA00004651"/>
    </source>
</evidence>
<dbReference type="PANTHER" id="PTHR30619">
    <property type="entry name" value="DNA INTERNALIZATION/COMPETENCE PROTEIN COMEC/REC2"/>
    <property type="match status" value="1"/>
</dbReference>
<comment type="caution">
    <text evidence="8">The sequence shown here is derived from an EMBL/GenBank/DDBJ whole genome shotgun (WGS) entry which is preliminary data.</text>
</comment>
<keyword evidence="5 6" id="KW-0472">Membrane</keyword>
<protein>
    <submittedName>
        <fullName evidence="8">ComEC/Rec2 family competence protein</fullName>
    </submittedName>
</protein>
<keyword evidence="3 6" id="KW-0812">Transmembrane</keyword>
<evidence type="ECO:0000313" key="8">
    <source>
        <dbReference type="EMBL" id="HGU41258.1"/>
    </source>
</evidence>
<dbReference type="InterPro" id="IPR052159">
    <property type="entry name" value="Competence_DNA_uptake"/>
</dbReference>
<evidence type="ECO:0000256" key="5">
    <source>
        <dbReference type="ARBA" id="ARBA00023136"/>
    </source>
</evidence>